<evidence type="ECO:0000256" key="2">
    <source>
        <dbReference type="ARBA" id="ARBA00004496"/>
    </source>
</evidence>
<dbReference type="Proteomes" id="UP000504634">
    <property type="component" value="Unplaced"/>
</dbReference>
<dbReference type="GO" id="GO:0043565">
    <property type="term" value="F:sequence-specific DNA binding"/>
    <property type="evidence" value="ECO:0007669"/>
    <property type="project" value="InterPro"/>
</dbReference>
<keyword evidence="5" id="KW-0539">Nucleus</keyword>
<dbReference type="Gene3D" id="1.20.58.200">
    <property type="entry name" value="Translin, domain 2"/>
    <property type="match status" value="1"/>
</dbReference>
<evidence type="ECO:0000256" key="1">
    <source>
        <dbReference type="ARBA" id="ARBA00004123"/>
    </source>
</evidence>
<dbReference type="CTD" id="41871"/>
<dbReference type="PANTHER" id="PTHR10741">
    <property type="entry name" value="TRANSLIN AND TRANSLIN ASSOCIATED PROTEIN X"/>
    <property type="match status" value="1"/>
</dbReference>
<evidence type="ECO:0000256" key="4">
    <source>
        <dbReference type="ARBA" id="ARBA00022490"/>
    </source>
</evidence>
<name>A0A6J2SXY9_DROLE</name>
<evidence type="ECO:0000313" key="9">
    <source>
        <dbReference type="RefSeq" id="XP_030369441.1"/>
    </source>
</evidence>
<dbReference type="OrthoDB" id="31005at2759"/>
<evidence type="ECO:0000313" key="8">
    <source>
        <dbReference type="Proteomes" id="UP000504634"/>
    </source>
</evidence>
<keyword evidence="4" id="KW-0963">Cytoplasm</keyword>
<dbReference type="GO" id="GO:0046872">
    <property type="term" value="F:metal ion binding"/>
    <property type="evidence" value="ECO:0007669"/>
    <property type="project" value="UniProtKB-KW"/>
</dbReference>
<proteinExistence type="inferred from homology"/>
<dbReference type="GeneID" id="115620375"/>
<protein>
    <submittedName>
        <fullName evidence="9">Translin-associated protein X</fullName>
    </submittedName>
</protein>
<evidence type="ECO:0000256" key="5">
    <source>
        <dbReference type="ARBA" id="ARBA00023242"/>
    </source>
</evidence>
<dbReference type="Pfam" id="PF01997">
    <property type="entry name" value="Translin"/>
    <property type="match status" value="1"/>
</dbReference>
<comment type="similarity">
    <text evidence="3">Belongs to the translin family.</text>
</comment>
<keyword evidence="6" id="KW-0479">Metal-binding</keyword>
<reference evidence="9" key="1">
    <citation type="submission" date="2025-08" db="UniProtKB">
        <authorList>
            <consortium name="RefSeq"/>
        </authorList>
    </citation>
    <scope>IDENTIFICATION</scope>
    <source>
        <strain evidence="9">11010-0011.00</strain>
        <tissue evidence="9">Whole body</tissue>
    </source>
</reference>
<dbReference type="InterPro" id="IPR002848">
    <property type="entry name" value="Translin_fam"/>
</dbReference>
<dbReference type="FunFam" id="1.20.58.200:FF:000001">
    <property type="entry name" value="Translin-associated factor X"/>
    <property type="match status" value="1"/>
</dbReference>
<evidence type="ECO:0000256" key="3">
    <source>
        <dbReference type="ARBA" id="ARBA00005902"/>
    </source>
</evidence>
<sequence length="298" mass="34331">MPKNSGGGNRNNNPQRKRNYQLDEQNPVVQAFRSYASELDSKHDRHERILKLSRDITIESKRIIFLLHSIDPRKQNKEKVLEEAKERLTKLINVNFRAVANELRGQDVYQFRAAYSPGLQEFIEAYTYMEYLHSEDGSETVKTISDWEALQTIMQYEDPSTKDDQRVEQTVEGTVNEQPAAKADGTQKFHFFVDPNEYILGVSDLTGELMRRCINSLGSGDTDTCMVTCRVLQQFYTGYISLNCQRARELWRKIAVMKQSLLKAENVCYNVKVRGGEAAKWGSVFDQKPAEDVDEGFY</sequence>
<feature type="region of interest" description="Disordered" evidence="7">
    <location>
        <begin position="1"/>
        <end position="24"/>
    </location>
</feature>
<dbReference type="InterPro" id="IPR016069">
    <property type="entry name" value="Translin_C"/>
</dbReference>
<dbReference type="GO" id="GO:0005634">
    <property type="term" value="C:nucleus"/>
    <property type="evidence" value="ECO:0007669"/>
    <property type="project" value="UniProtKB-SubCell"/>
</dbReference>
<feature type="binding site" evidence="6">
    <location>
        <position position="208"/>
    </location>
    <ligand>
        <name>Mg(2+)</name>
        <dbReference type="ChEBI" id="CHEBI:18420"/>
    </ligand>
</feature>
<dbReference type="InterPro" id="IPR036081">
    <property type="entry name" value="Translin_sf"/>
</dbReference>
<organism evidence="8 9">
    <name type="scientific">Drosophila lebanonensis</name>
    <name type="common">Fruit fly</name>
    <name type="synonym">Scaptodrosophila lebanonensis</name>
    <dbReference type="NCBI Taxonomy" id="7225"/>
    <lineage>
        <taxon>Eukaryota</taxon>
        <taxon>Metazoa</taxon>
        <taxon>Ecdysozoa</taxon>
        <taxon>Arthropoda</taxon>
        <taxon>Hexapoda</taxon>
        <taxon>Insecta</taxon>
        <taxon>Pterygota</taxon>
        <taxon>Neoptera</taxon>
        <taxon>Endopterygota</taxon>
        <taxon>Diptera</taxon>
        <taxon>Brachycera</taxon>
        <taxon>Muscomorpha</taxon>
        <taxon>Ephydroidea</taxon>
        <taxon>Drosophilidae</taxon>
        <taxon>Scaptodrosophila</taxon>
    </lineage>
</organism>
<feature type="binding site" evidence="6">
    <location>
        <position position="124"/>
    </location>
    <ligand>
        <name>Mg(2+)</name>
        <dbReference type="ChEBI" id="CHEBI:18420"/>
    </ligand>
</feature>
<evidence type="ECO:0000256" key="7">
    <source>
        <dbReference type="SAM" id="MobiDB-lite"/>
    </source>
</evidence>
<dbReference type="Gene3D" id="1.20.58.190">
    <property type="entry name" value="Translin, domain 1"/>
    <property type="match status" value="1"/>
</dbReference>
<dbReference type="InterPro" id="IPR016068">
    <property type="entry name" value="Translin_N"/>
</dbReference>
<dbReference type="RefSeq" id="XP_030369441.1">
    <property type="nucleotide sequence ID" value="XM_030513581.1"/>
</dbReference>
<gene>
    <name evidence="9" type="primary">LOC115620375</name>
</gene>
<dbReference type="SUPFAM" id="SSF74784">
    <property type="entry name" value="Translin"/>
    <property type="match status" value="1"/>
</dbReference>
<comment type="subcellular location">
    <subcellularLocation>
        <location evidence="2">Cytoplasm</location>
    </subcellularLocation>
    <subcellularLocation>
        <location evidence="1">Nucleus</location>
    </subcellularLocation>
</comment>
<dbReference type="FunFam" id="1.20.58.190:FF:000007">
    <property type="entry name" value="FI16517p1"/>
    <property type="match status" value="1"/>
</dbReference>
<dbReference type="GO" id="GO:0005737">
    <property type="term" value="C:cytoplasm"/>
    <property type="evidence" value="ECO:0007669"/>
    <property type="project" value="UniProtKB-SubCell"/>
</dbReference>
<dbReference type="AlphaFoldDB" id="A0A6J2SXY9"/>
<evidence type="ECO:0000256" key="6">
    <source>
        <dbReference type="PIRSR" id="PIRSR602848-1"/>
    </source>
</evidence>
<keyword evidence="6" id="KW-0460">Magnesium</keyword>
<keyword evidence="8" id="KW-1185">Reference proteome</keyword>
<accession>A0A6J2SXY9</accession>